<evidence type="ECO:0000313" key="2">
    <source>
        <dbReference type="Proteomes" id="UP000042527"/>
    </source>
</evidence>
<organism evidence="1 2">
    <name type="scientific">Treponema phagedenis</name>
    <dbReference type="NCBI Taxonomy" id="162"/>
    <lineage>
        <taxon>Bacteria</taxon>
        <taxon>Pseudomonadati</taxon>
        <taxon>Spirochaetota</taxon>
        <taxon>Spirochaetia</taxon>
        <taxon>Spirochaetales</taxon>
        <taxon>Treponemataceae</taxon>
        <taxon>Treponema</taxon>
    </lineage>
</organism>
<protein>
    <submittedName>
        <fullName evidence="1">Uncharacterized protein</fullName>
    </submittedName>
</protein>
<keyword evidence="2" id="KW-1185">Reference proteome</keyword>
<sequence>MSLKFIVDMSICPVVGSEGWRLKKTTGLSLFRTAVPFSPQLVINNAVIVKTPAKMRKPFFFIKNLLLEISS</sequence>
<gene>
    <name evidence="1" type="ORF">TPHV1_100080</name>
</gene>
<dbReference type="EMBL" id="CDNC01000002">
    <property type="protein sequence ID" value="CEM60760.1"/>
    <property type="molecule type" value="Genomic_DNA"/>
</dbReference>
<proteinExistence type="predicted"/>
<reference evidence="2" key="1">
    <citation type="submission" date="2015-01" db="EMBL/GenBank/DDBJ databases">
        <authorList>
            <person name="Manzoor Shahid"/>
            <person name="Zubair Saima"/>
        </authorList>
    </citation>
    <scope>NUCLEOTIDE SEQUENCE [LARGE SCALE GENOMIC DNA]</scope>
    <source>
        <strain evidence="2">V1</strain>
    </source>
</reference>
<dbReference type="Proteomes" id="UP000042527">
    <property type="component" value="Unassembled WGS sequence"/>
</dbReference>
<name>A0A0B7GUW4_TREPH</name>
<accession>A0A0B7GUW4</accession>
<dbReference type="AlphaFoldDB" id="A0A0B7GUW4"/>
<evidence type="ECO:0000313" key="1">
    <source>
        <dbReference type="EMBL" id="CEM60760.1"/>
    </source>
</evidence>